<dbReference type="Proteomes" id="UP000186817">
    <property type="component" value="Unassembled WGS sequence"/>
</dbReference>
<sequence>MSRNQALSTIPTDLRLPCQIGASQPRNVVVEGFAKSSWWRLVEVICLSYVMLGVVQGFANYFVVEVVQGFANYFVAEVVQGFAKYFVVEAGGGRATSFLVKASGEVLLIPDMHVDTDPYCAGAFMMSTPSSSYRFGDSSVGDRRGRGRPRWDVELKGEALITRNGEAECWVDWTANTRLKDLVQSAQQTCDASSFNEAPYWRGWRVARLQIDLVENGRRPRYEATVTETIVHNLDLVWRLVKLKRDGRDGFARRMARQRRRERVISAIFLPLRSRLGRELSGAPSLATVCMSVDAEFTEAQAAQDTPEVEWEFTPIPSSGHSLESIATELMTSKTMSCLSWRQMSSSQSHALSFVMQAEGTLGNWPMTFKRSSLSSHKYLLEFRNRSLCFLVYKHIKIEDAYLLKPLRVIKLEVFVEVRNALSVRIRIQLHSEASFEFCTPGDQCRRLMYLNNDQTVAYLFDSIVAFARESYTELEVSKSMRIAIWWNRFKSRQTVFDMSAQLRFRCKRRAKRQEGTGSGCAFHATWPGVLSTQSEESLSNLLEKVFSDADEVAKRCLDDGRRMSLGLAAVQLDMQQTFLHPLDVQAEMFWSEIEGPYNQRVHFKVKAVQALPEVVCAPESIMFDRQSRQQAFFRVSKMSLQALHCHVQPTLQKWVRAGVLGADLARRLIFAVAVPKGLGLAIVHRSVGFLTMSLSRKFPKQLPDYASFRSLKTRVMRDLSQLQVTSQDPESATAGLCAASFKLLAVTLDSWKDVLLRGTADDTERRDEVMQEVQMMQSWAHRLAFQLHPLQVSAAKLERSKMQQRIVGKGFRLKHSMLWGRASRVSKHRLCKSLGEHLPSQFLTGRYASWFAIHAVIFSSFLKNDEKVEPAVRHAMLVAFPKDIASDLLKAMGSVTLPSPATLARWRLLFEASCCLLMREDIAAGLNGQVANVANSAAGSGSRHDGLTFHVLIDSSPQAGRDWLLCEMHMLGHKVPLPDMLKDFWQLCSLTSQLDLDDEMQECDLESVALLEERLQSAFQVLVLCPAGLGHQRSNVHHKLHAFIHSLWLAAGQELPRVISGLASFTTDFGTEAGLAAMTAPGHLLCPQLLSSAMGSIDEGEEGAQEEPLQDIDFRHAFQIPGGHHILHNLCQDVCDVLPGFKTYKHQMQAIAAFLGDKHIRDALQHKCFGEGIAFAYHALFDSFNAHLIDWRWQSLSDFLAAVEPLEEPLRRFWDVSMFVPKRPAAASNARPDAEPEPVGDAPAVDAAQEEDLNEEGAEASLGQQNVQAAESQVEQLAVRSVQAAASRGLVRACRFDEAVRDEKLWEYMAMLRILLRIPDLLLAWLQSCPCHGNCNAREHDATGSSRSTKAECPKHACIMKGRRAPELAAGFISDFMTEKLEAAVTMYPAQSELYHDYVTGLKHISFLLQMKFSFWTRLPYALLALSHPTEDVARNSARRLLGEWERLAEEARVQQHPLAKEFLQDSGAPHLRDLLVRFACGSISRCSDEFQPVRARLASWSFAPLLERSIEGRHAVAQRASVRAPNHSGAYISSALRMPACVEAIEADPQVLVRLEKHFSSVRLPVFVLRHLGLMQTLSVRALDSLDTPQRNKFLQDSGFVDRVMFRLDASTQFAKWEKILRCNSPSSRAKQLQNAGMSVAASDMNALQRHLALEHFRALHNSEDYFAAVLPEDVSAESAVEFPFRALNSMLAESPACSDAYLADDGSVLLFEADEDMQEAATISWGHRAQTDVALVNADDPRLSRVALFKVEKWQPSLLKQIKGTIATRLTSSDIAVTLFPVVSVVFLSEDKILCTSGVPQGPEGSFAGAVAMVNEALFTCNVFKFDTLPNRVFRWQGPLHGNSQKDMDAVVEALMLAGGTPGSEKAFMCPSLPSGRRKSRKTAGDAQTKLLHEMATRGWVQCRNQGWLFTEAGYMCVNACVGLRNPVSVLEPRRLHDRSSWTRFEIMHFLRARGWVALPLPKKKKGLELCLALSDGDGHDAAPDTDDVGPQAGRTWYFSCKPPLVSKHYLQAMLAVQEHRQALISKGLKSVSHVAPVAYYKCLVDVALGTASVAQLADMLPSDKPARSKALRFEMEEPEVLALKELIPVPKPEDTPLLSYEELKALYPPPGEEDVRDIYSPSDFSDPAGVESGMPDSAVSPDGLGPALPPAASSLDTLDPPADPGLPPAEEEAAFGVDGVEKLERRRREKTHRWGLFLVTYKVQQPSAKAIKAAGSRGAAKIKYSWQATCTMPQHNQKLPGQAKVSKCTKTMGFDAEDPNAEQVALWRIRHWCNSCVLFATKQEHQEFHPTIDDLPDEEAITASKVEAFLPPEGIPEAASEAEPTRKRKRNQNEASNDSESESSSSSSSQSDSSSSS</sequence>
<feature type="compositionally biased region" description="Acidic residues" evidence="1">
    <location>
        <begin position="1249"/>
        <end position="1259"/>
    </location>
</feature>
<feature type="compositionally biased region" description="Low complexity" evidence="1">
    <location>
        <begin position="2144"/>
        <end position="2164"/>
    </location>
</feature>
<keyword evidence="3" id="KW-1185">Reference proteome</keyword>
<dbReference type="EMBL" id="LSRX01000226">
    <property type="protein sequence ID" value="OLQ03806.1"/>
    <property type="molecule type" value="Genomic_DNA"/>
</dbReference>
<feature type="region of interest" description="Disordered" evidence="1">
    <location>
        <begin position="2124"/>
        <end position="2177"/>
    </location>
</feature>
<proteinExistence type="predicted"/>
<name>A0A1Q9E8R1_SYMMI</name>
<gene>
    <name evidence="2" type="ORF">AK812_SmicGene13177</name>
</gene>
<organism evidence="2 3">
    <name type="scientific">Symbiodinium microadriaticum</name>
    <name type="common">Dinoflagellate</name>
    <name type="synonym">Zooxanthella microadriatica</name>
    <dbReference type="NCBI Taxonomy" id="2951"/>
    <lineage>
        <taxon>Eukaryota</taxon>
        <taxon>Sar</taxon>
        <taxon>Alveolata</taxon>
        <taxon>Dinophyceae</taxon>
        <taxon>Suessiales</taxon>
        <taxon>Symbiodiniaceae</taxon>
        <taxon>Symbiodinium</taxon>
    </lineage>
</organism>
<feature type="compositionally biased region" description="Low complexity" evidence="1">
    <location>
        <begin position="2340"/>
        <end position="2361"/>
    </location>
</feature>
<feature type="region of interest" description="Disordered" evidence="1">
    <location>
        <begin position="2312"/>
        <end position="2361"/>
    </location>
</feature>
<evidence type="ECO:0000256" key="1">
    <source>
        <dbReference type="SAM" id="MobiDB-lite"/>
    </source>
</evidence>
<dbReference type="OrthoDB" id="415022at2759"/>
<evidence type="ECO:0000313" key="2">
    <source>
        <dbReference type="EMBL" id="OLQ03806.1"/>
    </source>
</evidence>
<feature type="region of interest" description="Disordered" evidence="1">
    <location>
        <begin position="1227"/>
        <end position="1268"/>
    </location>
</feature>
<reference evidence="2 3" key="1">
    <citation type="submission" date="2016-02" db="EMBL/GenBank/DDBJ databases">
        <title>Genome analysis of coral dinoflagellate symbionts highlights evolutionary adaptations to a symbiotic lifestyle.</title>
        <authorList>
            <person name="Aranda M."/>
            <person name="Li Y."/>
            <person name="Liew Y.J."/>
            <person name="Baumgarten S."/>
            <person name="Simakov O."/>
            <person name="Wilson M."/>
            <person name="Piel J."/>
            <person name="Ashoor H."/>
            <person name="Bougouffa S."/>
            <person name="Bajic V.B."/>
            <person name="Ryu T."/>
            <person name="Ravasi T."/>
            <person name="Bayer T."/>
            <person name="Micklem G."/>
            <person name="Kim H."/>
            <person name="Bhak J."/>
            <person name="Lajeunesse T.C."/>
            <person name="Voolstra C.R."/>
        </authorList>
    </citation>
    <scope>NUCLEOTIDE SEQUENCE [LARGE SCALE GENOMIC DNA]</scope>
    <source>
        <strain evidence="2 3">CCMP2467</strain>
    </source>
</reference>
<protein>
    <submittedName>
        <fullName evidence="2">Uncharacterized protein</fullName>
    </submittedName>
</protein>
<comment type="caution">
    <text evidence="2">The sequence shown here is derived from an EMBL/GenBank/DDBJ whole genome shotgun (WGS) entry which is preliminary data.</text>
</comment>
<accession>A0A1Q9E8R1</accession>
<evidence type="ECO:0000313" key="3">
    <source>
        <dbReference type="Proteomes" id="UP000186817"/>
    </source>
</evidence>